<dbReference type="GO" id="GO:0007623">
    <property type="term" value="P:circadian rhythm"/>
    <property type="evidence" value="ECO:0007669"/>
    <property type="project" value="TreeGrafter"/>
</dbReference>
<feature type="compositionally biased region" description="Acidic residues" evidence="7">
    <location>
        <begin position="246"/>
        <end position="256"/>
    </location>
</feature>
<evidence type="ECO:0000256" key="2">
    <source>
        <dbReference type="ARBA" id="ARBA00023015"/>
    </source>
</evidence>
<keyword evidence="6" id="KW-0175">Coiled coil</keyword>
<dbReference type="InterPro" id="IPR046347">
    <property type="entry name" value="bZIP_sf"/>
</dbReference>
<evidence type="ECO:0000256" key="7">
    <source>
        <dbReference type="SAM" id="MobiDB-lite"/>
    </source>
</evidence>
<feature type="compositionally biased region" description="Basic and acidic residues" evidence="7">
    <location>
        <begin position="592"/>
        <end position="602"/>
    </location>
</feature>
<feature type="domain" description="BZIP" evidence="8">
    <location>
        <begin position="606"/>
        <end position="669"/>
    </location>
</feature>
<gene>
    <name evidence="9" type="primary">106059678</name>
</gene>
<feature type="region of interest" description="Disordered" evidence="7">
    <location>
        <begin position="244"/>
        <end position="293"/>
    </location>
</feature>
<keyword evidence="4" id="KW-0804">Transcription</keyword>
<feature type="compositionally biased region" description="Polar residues" evidence="7">
    <location>
        <begin position="480"/>
        <end position="490"/>
    </location>
</feature>
<sequence length="683" mass="76519">MLACDTTATGFSSPRDAFARYLRKETYHSARDLSHFQVMYTEGELKDQKQSSPPSPLIASVTHGSEAPQQPSPEVLPPASASHSSPMSQLPSSAPISFATGTTSVPSPPQQQQQQLPQTLPTQLQKGEQHQGLYTAPQHHHHSLQQQQQIYRETESHHNSDSDSSSAFGVEGNRRYREFVPEEQKDSQYWEKRRKNNEAARRSREKRRIHDRVLEGRINILEDDNSKLRRELLALKRKFNLPDEQAGVEDSMDDEPVSQKGNLSPHHVPNNGIPSHTSPVGGAPKPPGHAHMPYSSPPPLLAVSSAMHMGVAMYSNNSSGGLPYFLSEAASRAYQEGTIRPQVGMPSAHHHYHLTQHQLPPQHPAYHPMDLLKHEPIEEGEIRSRERSNSNVERRSASYHLESPDSSLFRRGSVGNYNQYRSPVSPPIPAQSAYHSGHAPYMQTNFDSYSRSSWSQASPVTSHSSDNEEPLQLTVRRDSNVSGRSNNGPDDSSVESEHSVTPAEKTPTSVSPPASSFPLKMRHKLPNHDASYAKDSFSSLPSSAVTVTPAPYSSHPFMNGLAQLSDINLAQSNPLSLSKSDSPAMYRHRKDRSGSRRAPGDIKYLDPKYLERRRRNNEAARKCRENRKTLTKIREAKSDYLETENSKLRDELTSLQEEMKQLRELIEKKRLEQGIKDEPNSES</sequence>
<dbReference type="VEuPathDB" id="VectorBase:BGLAX_042804"/>
<feature type="compositionally biased region" description="Basic and acidic residues" evidence="7">
    <location>
        <begin position="378"/>
        <end position="396"/>
    </location>
</feature>
<dbReference type="Gene3D" id="1.20.5.170">
    <property type="match status" value="2"/>
</dbReference>
<dbReference type="InterPro" id="IPR047106">
    <property type="entry name" value="NFIL3-like_bZIP"/>
</dbReference>
<dbReference type="AlphaFoldDB" id="A0A2C9JM45"/>
<feature type="compositionally biased region" description="Polar residues" evidence="7">
    <location>
        <begin position="451"/>
        <end position="464"/>
    </location>
</feature>
<dbReference type="CDD" id="cd14694">
    <property type="entry name" value="bZIP_NFIL3"/>
    <property type="match status" value="1"/>
</dbReference>
<feature type="region of interest" description="Disordered" evidence="7">
    <location>
        <begin position="44"/>
        <end position="206"/>
    </location>
</feature>
<proteinExistence type="inferred from homology"/>
<dbReference type="SMART" id="SM00338">
    <property type="entry name" value="BRLZ"/>
    <property type="match status" value="2"/>
</dbReference>
<dbReference type="InterPro" id="IPR047229">
    <property type="entry name" value="NFIL3-like"/>
</dbReference>
<evidence type="ECO:0000256" key="5">
    <source>
        <dbReference type="ARBA" id="ARBA00023242"/>
    </source>
</evidence>
<feature type="compositionally biased region" description="Basic and acidic residues" evidence="7">
    <location>
        <begin position="172"/>
        <end position="202"/>
    </location>
</feature>
<dbReference type="PROSITE" id="PS00036">
    <property type="entry name" value="BZIP_BASIC"/>
    <property type="match status" value="1"/>
</dbReference>
<dbReference type="InterPro" id="IPR004827">
    <property type="entry name" value="bZIP"/>
</dbReference>
<name>A0A2C9JM45_BIOGL</name>
<dbReference type="SUPFAM" id="SSF57959">
    <property type="entry name" value="Leucine zipper domain"/>
    <property type="match status" value="2"/>
</dbReference>
<evidence type="ECO:0000256" key="1">
    <source>
        <dbReference type="ARBA" id="ARBA00006079"/>
    </source>
</evidence>
<feature type="region of interest" description="Disordered" evidence="7">
    <location>
        <begin position="576"/>
        <end position="602"/>
    </location>
</feature>
<dbReference type="OrthoDB" id="6151507at2759"/>
<protein>
    <recommendedName>
        <fullName evidence="8">BZIP domain-containing protein</fullName>
    </recommendedName>
</protein>
<accession>A0A2C9JM45</accession>
<evidence type="ECO:0000313" key="9">
    <source>
        <dbReference type="EnsemblMetazoa" id="BGLB004663-PC"/>
    </source>
</evidence>
<dbReference type="PANTHER" id="PTHR15284:SF0">
    <property type="entry name" value="GH23983P"/>
    <property type="match status" value="1"/>
</dbReference>
<feature type="domain" description="BZIP" evidence="8">
    <location>
        <begin position="186"/>
        <end position="240"/>
    </location>
</feature>
<dbReference type="KEGG" id="bgt:106059678"/>
<feature type="compositionally biased region" description="Basic and acidic residues" evidence="7">
    <location>
        <begin position="152"/>
        <end position="161"/>
    </location>
</feature>
<dbReference type="GO" id="GO:0003677">
    <property type="term" value="F:DNA binding"/>
    <property type="evidence" value="ECO:0007669"/>
    <property type="project" value="UniProtKB-KW"/>
</dbReference>
<dbReference type="FunFam" id="1.20.5.170:FF:000025">
    <property type="entry name" value="nuclear factor interleukin-3-regulated protein-like"/>
    <property type="match status" value="1"/>
</dbReference>
<dbReference type="GO" id="GO:0005634">
    <property type="term" value="C:nucleus"/>
    <property type="evidence" value="ECO:0007669"/>
    <property type="project" value="TreeGrafter"/>
</dbReference>
<keyword evidence="2" id="KW-0805">Transcription regulation</keyword>
<evidence type="ECO:0000259" key="8">
    <source>
        <dbReference type="PROSITE" id="PS50217"/>
    </source>
</evidence>
<feature type="coiled-coil region" evidence="6">
    <location>
        <begin position="638"/>
        <end position="672"/>
    </location>
</feature>
<dbReference type="Pfam" id="PF07716">
    <property type="entry name" value="bZIP_2"/>
    <property type="match status" value="2"/>
</dbReference>
<evidence type="ECO:0000313" key="10">
    <source>
        <dbReference type="Proteomes" id="UP000076420"/>
    </source>
</evidence>
<feature type="compositionally biased region" description="Low complexity" evidence="7">
    <location>
        <begin position="110"/>
        <end position="125"/>
    </location>
</feature>
<dbReference type="EnsemblMetazoa" id="BGLB004663-RC">
    <property type="protein sequence ID" value="BGLB004663-PC"/>
    <property type="gene ID" value="BGLB004663"/>
</dbReference>
<dbReference type="RefSeq" id="XP_013072812.2">
    <property type="nucleotide sequence ID" value="XM_013217358.2"/>
</dbReference>
<dbReference type="PANTHER" id="PTHR15284">
    <property type="entry name" value="NUCLEAR FACTOR INTERLEUKIN-3-REGULATED PROTEIN"/>
    <property type="match status" value="1"/>
</dbReference>
<dbReference type="RefSeq" id="XP_013072813.2">
    <property type="nucleotide sequence ID" value="XM_013217359.2"/>
</dbReference>
<organism evidence="9 10">
    <name type="scientific">Biomphalaria glabrata</name>
    <name type="common">Bloodfluke planorb</name>
    <name type="synonym">Freshwater snail</name>
    <dbReference type="NCBI Taxonomy" id="6526"/>
    <lineage>
        <taxon>Eukaryota</taxon>
        <taxon>Metazoa</taxon>
        <taxon>Spiralia</taxon>
        <taxon>Lophotrochozoa</taxon>
        <taxon>Mollusca</taxon>
        <taxon>Gastropoda</taxon>
        <taxon>Heterobranchia</taxon>
        <taxon>Euthyneura</taxon>
        <taxon>Panpulmonata</taxon>
        <taxon>Hygrophila</taxon>
        <taxon>Lymnaeoidea</taxon>
        <taxon>Planorbidae</taxon>
        <taxon>Biomphalaria</taxon>
    </lineage>
</organism>
<evidence type="ECO:0000256" key="4">
    <source>
        <dbReference type="ARBA" id="ARBA00023163"/>
    </source>
</evidence>
<dbReference type="EnsemblMetazoa" id="BGLB004663-RD">
    <property type="protein sequence ID" value="BGLB004663-PD"/>
    <property type="gene ID" value="BGLB004663"/>
</dbReference>
<dbReference type="Proteomes" id="UP000076420">
    <property type="component" value="Unassembled WGS sequence"/>
</dbReference>
<comment type="similarity">
    <text evidence="1">Belongs to the bZIP family. NFIL3 subfamily.</text>
</comment>
<keyword evidence="3" id="KW-0238">DNA-binding</keyword>
<evidence type="ECO:0000256" key="3">
    <source>
        <dbReference type="ARBA" id="ARBA00023125"/>
    </source>
</evidence>
<keyword evidence="5" id="KW-0539">Nucleus</keyword>
<feature type="region of interest" description="Disordered" evidence="7">
    <location>
        <begin position="451"/>
        <end position="521"/>
    </location>
</feature>
<dbReference type="EnsemblMetazoa" id="BGLB004663-RB">
    <property type="protein sequence ID" value="BGLB004663-PB"/>
    <property type="gene ID" value="BGLB004663"/>
</dbReference>
<reference evidence="9" key="1">
    <citation type="submission" date="2020-05" db="UniProtKB">
        <authorList>
            <consortium name="EnsemblMetazoa"/>
        </authorList>
    </citation>
    <scope>IDENTIFICATION</scope>
    <source>
        <strain evidence="9">BB02</strain>
    </source>
</reference>
<evidence type="ECO:0000256" key="6">
    <source>
        <dbReference type="SAM" id="Coils"/>
    </source>
</evidence>
<dbReference type="STRING" id="6526.A0A2C9JM45"/>
<dbReference type="GO" id="GO:0003700">
    <property type="term" value="F:DNA-binding transcription factor activity"/>
    <property type="evidence" value="ECO:0007669"/>
    <property type="project" value="InterPro"/>
</dbReference>
<dbReference type="PROSITE" id="PS50217">
    <property type="entry name" value="BZIP"/>
    <property type="match status" value="2"/>
</dbReference>
<dbReference type="VEuPathDB" id="VectorBase:BGLB004663"/>
<feature type="compositionally biased region" description="Low complexity" evidence="7">
    <location>
        <begin position="77"/>
        <end position="95"/>
    </location>
</feature>
<feature type="region of interest" description="Disordered" evidence="7">
    <location>
        <begin position="378"/>
        <end position="436"/>
    </location>
</feature>
<dbReference type="RefSeq" id="XP_013072814.2">
    <property type="nucleotide sequence ID" value="XM_013217360.2"/>
</dbReference>